<evidence type="ECO:0000313" key="1">
    <source>
        <dbReference type="EMBL" id="WFE90360.1"/>
    </source>
</evidence>
<accession>A0ABY8F927</accession>
<keyword evidence="2" id="KW-1185">Reference proteome</keyword>
<name>A0ABY8F927_9HYPH</name>
<protein>
    <recommendedName>
        <fullName evidence="3">Protein phosphatase 2C domain-containing protein</fullName>
    </recommendedName>
</protein>
<proteinExistence type="predicted"/>
<gene>
    <name evidence="1" type="ORF">K1718_03135</name>
</gene>
<organism evidence="1 2">
    <name type="scientific">Roseibium porphyridii</name>
    <dbReference type="NCBI Taxonomy" id="2866279"/>
    <lineage>
        <taxon>Bacteria</taxon>
        <taxon>Pseudomonadati</taxon>
        <taxon>Pseudomonadota</taxon>
        <taxon>Alphaproteobacteria</taxon>
        <taxon>Hyphomicrobiales</taxon>
        <taxon>Stappiaceae</taxon>
        <taxon>Roseibium</taxon>
    </lineage>
</organism>
<evidence type="ECO:0000313" key="2">
    <source>
        <dbReference type="Proteomes" id="UP001209803"/>
    </source>
</evidence>
<dbReference type="Proteomes" id="UP001209803">
    <property type="component" value="Chromosome"/>
</dbReference>
<dbReference type="EMBL" id="CP120863">
    <property type="protein sequence ID" value="WFE90360.1"/>
    <property type="molecule type" value="Genomic_DNA"/>
</dbReference>
<evidence type="ECO:0008006" key="3">
    <source>
        <dbReference type="Google" id="ProtNLM"/>
    </source>
</evidence>
<reference evidence="1 2" key="1">
    <citation type="submission" date="2023-03" db="EMBL/GenBank/DDBJ databases">
        <title>Roseibium porphyridii sp. nov. and Roseibium rhodosorbium sp. nov. isolated from marine algae, Porphyridium cruentum and Rhodosorus marinus, respectively.</title>
        <authorList>
            <person name="Lee M.W."/>
            <person name="Choi B.J."/>
            <person name="Lee J.K."/>
            <person name="Choi D.G."/>
            <person name="Baek J.H."/>
            <person name="Bayburt H."/>
            <person name="Kim J.M."/>
            <person name="Han D.M."/>
            <person name="Kim K.H."/>
            <person name="Jeon C.O."/>
        </authorList>
    </citation>
    <scope>NUCLEOTIDE SEQUENCE [LARGE SCALE GENOMIC DNA]</scope>
    <source>
        <strain evidence="1 2">KMA01</strain>
    </source>
</reference>
<sequence>MNIEVFSRCKYRDNDRPGDDVPLVLPGVCLGVFDGATDVRGNVIAGVPAARLAALTAAEVVSELFLDRKNRELPARQLVDRICEMYAEKLEPFDLPQLPATTLSLAIDCGDQWRLFCLGDSGIRLNADTILRHSKLIDDVATHARVALFKHLRDGGSDPETTELTARRGIFLGLSAAVRDGVLSETAADEIIHDTIRSLDLAAEADAVRDFLKSGICKQGMFANVEGSALCYDVLANGSPKLGDWIDERIPKSEIHTIEVFSDGYATLPSIPTIAAWEEEFERAEELDFHRICDLATVKGGTKSEFFDDRTVVIADCNVG</sequence>
<dbReference type="SUPFAM" id="SSF81606">
    <property type="entry name" value="PP2C-like"/>
    <property type="match status" value="1"/>
</dbReference>
<dbReference type="RefSeq" id="WP_152499363.1">
    <property type="nucleotide sequence ID" value="NZ_CP120863.1"/>
</dbReference>
<dbReference type="InterPro" id="IPR036457">
    <property type="entry name" value="PPM-type-like_dom_sf"/>
</dbReference>